<proteinExistence type="predicted"/>
<feature type="region of interest" description="Disordered" evidence="1">
    <location>
        <begin position="231"/>
        <end position="251"/>
    </location>
</feature>
<feature type="compositionally biased region" description="Basic and acidic residues" evidence="1">
    <location>
        <begin position="242"/>
        <end position="251"/>
    </location>
</feature>
<gene>
    <name evidence="2" type="ORF">GT755_00190</name>
</gene>
<dbReference type="Proteomes" id="UP000479526">
    <property type="component" value="Unassembled WGS sequence"/>
</dbReference>
<organism evidence="2 3">
    <name type="scientific">Herbidospora solisilvae</name>
    <dbReference type="NCBI Taxonomy" id="2696284"/>
    <lineage>
        <taxon>Bacteria</taxon>
        <taxon>Bacillati</taxon>
        <taxon>Actinomycetota</taxon>
        <taxon>Actinomycetes</taxon>
        <taxon>Streptosporangiales</taxon>
        <taxon>Streptosporangiaceae</taxon>
        <taxon>Herbidospora</taxon>
    </lineage>
</organism>
<accession>A0A7C9NDI0</accession>
<dbReference type="AlphaFoldDB" id="A0A7C9NDI0"/>
<name>A0A7C9NDI0_9ACTN</name>
<protein>
    <submittedName>
        <fullName evidence="2">Uncharacterized protein</fullName>
    </submittedName>
</protein>
<dbReference type="EMBL" id="WXEW01000001">
    <property type="protein sequence ID" value="NAS20098.1"/>
    <property type="molecule type" value="Genomic_DNA"/>
</dbReference>
<sequence length="251" mass="26726">MDGTWQTLDFTSGQPARDAARTLETVLGVAIVEQHYPQGGVVFISADPSVENFSVSGDAVQVFTHRADAVIDTLTSAGFTLTRRGPHAPAHVQEARGAVMYAVDGVVQTEFDLAEVDERTGADPSAPDPLLAELGVRDELSLPELQARCLALGERLSGSLVPPGWLRSPRYVFKIVDPLPDAIVPPAYLNPRAPFLDEPEIARILADPSPAMAPVVNRQIATAVIAGEREKTAPGGTLGPTSRDRRLSCCA</sequence>
<comment type="caution">
    <text evidence="2">The sequence shown here is derived from an EMBL/GenBank/DDBJ whole genome shotgun (WGS) entry which is preliminary data.</text>
</comment>
<evidence type="ECO:0000313" key="2">
    <source>
        <dbReference type="EMBL" id="NAS20098.1"/>
    </source>
</evidence>
<evidence type="ECO:0000313" key="3">
    <source>
        <dbReference type="Proteomes" id="UP000479526"/>
    </source>
</evidence>
<dbReference type="RefSeq" id="WP_161477648.1">
    <property type="nucleotide sequence ID" value="NZ_WXEW01000001.1"/>
</dbReference>
<keyword evidence="3" id="KW-1185">Reference proteome</keyword>
<evidence type="ECO:0000256" key="1">
    <source>
        <dbReference type="SAM" id="MobiDB-lite"/>
    </source>
</evidence>
<reference evidence="2 3" key="1">
    <citation type="submission" date="2020-01" db="EMBL/GenBank/DDBJ databases">
        <title>Herbidospora sp. NEAU-GS84 nov., a novel actinomycete isolated from soil.</title>
        <authorList>
            <person name="Han L."/>
        </authorList>
    </citation>
    <scope>NUCLEOTIDE SEQUENCE [LARGE SCALE GENOMIC DNA]</scope>
    <source>
        <strain evidence="2 3">NEAU-GS84</strain>
    </source>
</reference>